<dbReference type="VEuPathDB" id="AmoebaDB:NAEGRDRAFT_80557"/>
<evidence type="ECO:0000256" key="1">
    <source>
        <dbReference type="SAM" id="MobiDB-lite"/>
    </source>
</evidence>
<dbReference type="OrthoDB" id="10389549at2759"/>
<protein>
    <submittedName>
        <fullName evidence="3">Predicted protein</fullName>
    </submittedName>
</protein>
<keyword evidence="4" id="KW-1185">Reference proteome</keyword>
<keyword evidence="2" id="KW-1133">Transmembrane helix</keyword>
<keyword evidence="2" id="KW-0472">Membrane</keyword>
<evidence type="ECO:0000313" key="3">
    <source>
        <dbReference type="EMBL" id="EFC42006.1"/>
    </source>
</evidence>
<feature type="compositionally biased region" description="Polar residues" evidence="1">
    <location>
        <begin position="1"/>
        <end position="14"/>
    </location>
</feature>
<name>D2VML6_NAEGR</name>
<accession>D2VML6</accession>
<keyword evidence="2" id="KW-0812">Transmembrane</keyword>
<feature type="transmembrane region" description="Helical" evidence="2">
    <location>
        <begin position="63"/>
        <end position="87"/>
    </location>
</feature>
<dbReference type="KEGG" id="ngr:NAEGRDRAFT_80557"/>
<dbReference type="AlphaFoldDB" id="D2VML6"/>
<gene>
    <name evidence="3" type="ORF">NAEGRDRAFT_80557</name>
</gene>
<dbReference type="EMBL" id="GG738882">
    <property type="protein sequence ID" value="EFC42006.1"/>
    <property type="molecule type" value="Genomic_DNA"/>
</dbReference>
<dbReference type="GeneID" id="8862625"/>
<sequence length="433" mass="48385">MPHSSVNFDQSPNVGSSKTGRKRSKSSSKKRNEEIQPLLMNVGNEMNNLKDARAQFKLTCSMVLNILIFIFNMLFMCLLTSILVYVVSPVYINHDVHNFGIGTIDSAIPSISSFRAASIDGNGKVYQGFGMGFSYSNTEMQSLNISDGNTVAVSLFPAFQSILLARALVANRGAMRNSSWDVTLNSMVLNQGQSLFQPEFTFTISRNQSKGDNETVWTQLEAFVHSSHYMYFFQKARTATCLVIMERFIRNRQNMMTVSIYGIVGTALSSTSHVYTDGPFLINNYTFIDDGSVNYATIKRSISMTAVQIDGTHQDLFVVSHNFETDTCMYHSIKSATEMSSNNLPSGVSCYSVDTTNTQMIETLQDSVIAATESHLFILGTDGKLIAIEAVPSFSLCESVHLLMSQFQRSICFTPPWKVILYDWIFLFPSSWY</sequence>
<reference evidence="3 4" key="1">
    <citation type="journal article" date="2010" name="Cell">
        <title>The genome of Naegleria gruberi illuminates early eukaryotic versatility.</title>
        <authorList>
            <person name="Fritz-Laylin L.K."/>
            <person name="Prochnik S.E."/>
            <person name="Ginger M.L."/>
            <person name="Dacks J.B."/>
            <person name="Carpenter M.L."/>
            <person name="Field M.C."/>
            <person name="Kuo A."/>
            <person name="Paredez A."/>
            <person name="Chapman J."/>
            <person name="Pham J."/>
            <person name="Shu S."/>
            <person name="Neupane R."/>
            <person name="Cipriano M."/>
            <person name="Mancuso J."/>
            <person name="Tu H."/>
            <person name="Salamov A."/>
            <person name="Lindquist E."/>
            <person name="Shapiro H."/>
            <person name="Lucas S."/>
            <person name="Grigoriev I.V."/>
            <person name="Cande W.Z."/>
            <person name="Fulton C."/>
            <person name="Rokhsar D.S."/>
            <person name="Dawson S.C."/>
        </authorList>
    </citation>
    <scope>NUCLEOTIDE SEQUENCE [LARGE SCALE GENOMIC DNA]</scope>
    <source>
        <strain evidence="3 4">NEG-M</strain>
    </source>
</reference>
<dbReference type="InParanoid" id="D2VML6"/>
<dbReference type="RefSeq" id="XP_002674750.1">
    <property type="nucleotide sequence ID" value="XM_002674704.1"/>
</dbReference>
<dbReference type="Proteomes" id="UP000006671">
    <property type="component" value="Unassembled WGS sequence"/>
</dbReference>
<feature type="region of interest" description="Disordered" evidence="1">
    <location>
        <begin position="1"/>
        <end position="34"/>
    </location>
</feature>
<proteinExistence type="predicted"/>
<evidence type="ECO:0000256" key="2">
    <source>
        <dbReference type="SAM" id="Phobius"/>
    </source>
</evidence>
<organism evidence="4">
    <name type="scientific">Naegleria gruberi</name>
    <name type="common">Amoeba</name>
    <dbReference type="NCBI Taxonomy" id="5762"/>
    <lineage>
        <taxon>Eukaryota</taxon>
        <taxon>Discoba</taxon>
        <taxon>Heterolobosea</taxon>
        <taxon>Tetramitia</taxon>
        <taxon>Eutetramitia</taxon>
        <taxon>Vahlkampfiidae</taxon>
        <taxon>Naegleria</taxon>
    </lineage>
</organism>
<evidence type="ECO:0000313" key="4">
    <source>
        <dbReference type="Proteomes" id="UP000006671"/>
    </source>
</evidence>
<feature type="compositionally biased region" description="Basic residues" evidence="1">
    <location>
        <begin position="19"/>
        <end position="29"/>
    </location>
</feature>